<sequence length="300" mass="33247">MPRAAKASSRKGTSRADPLSTKGANANKKAPQDSSVANETETSSTSNTNKNDVSCKPASEANYLLMVAMTLSSDPMISRTLSVSPNLTFEKLHRALQIAFGWANSHMHTFTVEISSSIPRSWPKRVLYLQNTTYDDDDFDIGIVPKPQSEAAWTLRDVYERQEWTHKAHDAEPGAEPEKLNMEDAEKGLRLGITYEYDMGDGWEHQIILMGRADPGLHRTLGVEGDVAVVCLSGEGHPCAEDCGSAPGWEDLKAAFKKQKGDKGRKDWYKHVCLNGDPKGLDPYKWSILEVNDELQKIKP</sequence>
<dbReference type="EMBL" id="CAJPDS010000045">
    <property type="protein sequence ID" value="CAF9927753.1"/>
    <property type="molecule type" value="Genomic_DNA"/>
</dbReference>
<feature type="compositionally biased region" description="Low complexity" evidence="1">
    <location>
        <begin position="34"/>
        <end position="54"/>
    </location>
</feature>
<gene>
    <name evidence="3" type="ORF">HETSPECPRED_006672</name>
</gene>
<evidence type="ECO:0000256" key="1">
    <source>
        <dbReference type="SAM" id="MobiDB-lite"/>
    </source>
</evidence>
<dbReference type="SUPFAM" id="SSF159941">
    <property type="entry name" value="MM3350-like"/>
    <property type="match status" value="1"/>
</dbReference>
<dbReference type="OrthoDB" id="245563at2759"/>
<protein>
    <recommendedName>
        <fullName evidence="2">Plasmid pRiA4b Orf3-like domain-containing protein</fullName>
    </recommendedName>
</protein>
<dbReference type="Pfam" id="PF07929">
    <property type="entry name" value="PRiA4_ORF3"/>
    <property type="match status" value="1"/>
</dbReference>
<dbReference type="InterPro" id="IPR012912">
    <property type="entry name" value="Plasmid_pRiA4b_Orf3-like"/>
</dbReference>
<dbReference type="PANTHER" id="PTHR41878:SF1">
    <property type="entry name" value="TNPR PROTEIN"/>
    <property type="match status" value="1"/>
</dbReference>
<feature type="domain" description="Plasmid pRiA4b Orf3-like" evidence="2">
    <location>
        <begin position="65"/>
        <end position="267"/>
    </location>
</feature>
<proteinExistence type="predicted"/>
<dbReference type="PANTHER" id="PTHR41878">
    <property type="entry name" value="LEXA REPRESSOR-RELATED"/>
    <property type="match status" value="1"/>
</dbReference>
<name>A0A8H3FNA8_9LECA</name>
<dbReference type="AlphaFoldDB" id="A0A8H3FNA8"/>
<evidence type="ECO:0000313" key="4">
    <source>
        <dbReference type="Proteomes" id="UP000664521"/>
    </source>
</evidence>
<reference evidence="3" key="1">
    <citation type="submission" date="2021-03" db="EMBL/GenBank/DDBJ databases">
        <authorList>
            <person name="Tagirdzhanova G."/>
        </authorList>
    </citation>
    <scope>NUCLEOTIDE SEQUENCE</scope>
</reference>
<evidence type="ECO:0000259" key="2">
    <source>
        <dbReference type="Pfam" id="PF07929"/>
    </source>
</evidence>
<feature type="region of interest" description="Disordered" evidence="1">
    <location>
        <begin position="1"/>
        <end position="54"/>
    </location>
</feature>
<dbReference type="Gene3D" id="3.10.290.30">
    <property type="entry name" value="MM3350-like"/>
    <property type="match status" value="1"/>
</dbReference>
<comment type="caution">
    <text evidence="3">The sequence shown here is derived from an EMBL/GenBank/DDBJ whole genome shotgun (WGS) entry which is preliminary data.</text>
</comment>
<organism evidence="3 4">
    <name type="scientific">Heterodermia speciosa</name>
    <dbReference type="NCBI Taxonomy" id="116794"/>
    <lineage>
        <taxon>Eukaryota</taxon>
        <taxon>Fungi</taxon>
        <taxon>Dikarya</taxon>
        <taxon>Ascomycota</taxon>
        <taxon>Pezizomycotina</taxon>
        <taxon>Lecanoromycetes</taxon>
        <taxon>OSLEUM clade</taxon>
        <taxon>Lecanoromycetidae</taxon>
        <taxon>Caliciales</taxon>
        <taxon>Physciaceae</taxon>
        <taxon>Heterodermia</taxon>
    </lineage>
</organism>
<evidence type="ECO:0000313" key="3">
    <source>
        <dbReference type="EMBL" id="CAF9927753.1"/>
    </source>
</evidence>
<dbReference type="InterPro" id="IPR024047">
    <property type="entry name" value="MM3350-like_sf"/>
</dbReference>
<dbReference type="Proteomes" id="UP000664521">
    <property type="component" value="Unassembled WGS sequence"/>
</dbReference>
<keyword evidence="4" id="KW-1185">Reference proteome</keyword>
<accession>A0A8H3FNA8</accession>